<evidence type="ECO:0000259" key="2">
    <source>
        <dbReference type="Pfam" id="PF07786"/>
    </source>
</evidence>
<dbReference type="Proteomes" id="UP001557465">
    <property type="component" value="Unassembled WGS sequence"/>
</dbReference>
<evidence type="ECO:0000313" key="3">
    <source>
        <dbReference type="EMBL" id="MEX1662428.1"/>
    </source>
</evidence>
<keyword evidence="4" id="KW-1185">Reference proteome</keyword>
<keyword evidence="1" id="KW-0812">Transmembrane</keyword>
<feature type="transmembrane region" description="Helical" evidence="1">
    <location>
        <begin position="20"/>
        <end position="41"/>
    </location>
</feature>
<feature type="domain" description="Heparan-alpha-glucosaminide N-acetyltransferase catalytic" evidence="2">
    <location>
        <begin position="20"/>
        <end position="243"/>
    </location>
</feature>
<name>A0ABV3TN78_9RHOB</name>
<organism evidence="3 4">
    <name type="scientific">Thioclava arctica</name>
    <dbReference type="NCBI Taxonomy" id="3238301"/>
    <lineage>
        <taxon>Bacteria</taxon>
        <taxon>Pseudomonadati</taxon>
        <taxon>Pseudomonadota</taxon>
        <taxon>Alphaproteobacteria</taxon>
        <taxon>Rhodobacterales</taxon>
        <taxon>Paracoccaceae</taxon>
        <taxon>Thioclava</taxon>
    </lineage>
</organism>
<evidence type="ECO:0000256" key="1">
    <source>
        <dbReference type="SAM" id="Phobius"/>
    </source>
</evidence>
<reference evidence="3 4" key="1">
    <citation type="journal article" date="2011" name="Int. J. Syst. Evol. Microbiol.">
        <title>Zhongshania antarctica gen. nov., sp. nov. and Zhongshania guokunii sp. nov., gammaproteobacteria respectively isolated from coastal attached (fast) ice and surface seawater of the Antarctic.</title>
        <authorList>
            <person name="Li H.J."/>
            <person name="Zhang X.Y."/>
            <person name="Chen C.X."/>
            <person name="Zhang Y.J."/>
            <person name="Gao Z.M."/>
            <person name="Yu Y."/>
            <person name="Chen X.L."/>
            <person name="Chen B."/>
            <person name="Zhang Y.Z."/>
        </authorList>
    </citation>
    <scope>NUCLEOTIDE SEQUENCE [LARGE SCALE GENOMIC DNA]</scope>
    <source>
        <strain evidence="3 4">15-R06ZXC-3</strain>
    </source>
</reference>
<dbReference type="InterPro" id="IPR012429">
    <property type="entry name" value="HGSNAT_cat"/>
</dbReference>
<sequence length="257" mass="27961">MTDASKLPFSSASGPSGTRLVLPDLARAIALIGMAIFHFTFDLQNFAFIAPGTIFTPGWEIFGRAVAGSFVLLAGVSLVLAHSKGLRTRPFLTRLAKLVAAAALVSIATYLMMPSVFIYYGILHSIAVSSVIGALLLRLPWAALAALGVAVLWVHLDYASPAFNHPALWWLGLSTQWRPSIDFEPVLPWLAPFLWGMAVAKLAARQGWLARAPRYRIGTQGRAMRVALFAGRHTLPIYLIHQPVLFGATWIAYQLLG</sequence>
<proteinExistence type="predicted"/>
<dbReference type="EMBL" id="JBFRYC010000006">
    <property type="protein sequence ID" value="MEX1662428.1"/>
    <property type="molecule type" value="Genomic_DNA"/>
</dbReference>
<dbReference type="Pfam" id="PF07786">
    <property type="entry name" value="HGSNAT_cat"/>
    <property type="match status" value="1"/>
</dbReference>
<evidence type="ECO:0000313" key="4">
    <source>
        <dbReference type="Proteomes" id="UP001557465"/>
    </source>
</evidence>
<dbReference type="EC" id="2.3.1.78" evidence="3"/>
<dbReference type="GO" id="GO:0015019">
    <property type="term" value="F:heparan-alpha-glucosaminide N-acetyltransferase activity"/>
    <property type="evidence" value="ECO:0007669"/>
    <property type="project" value="UniProtKB-EC"/>
</dbReference>
<feature type="transmembrane region" description="Helical" evidence="1">
    <location>
        <begin position="186"/>
        <end position="204"/>
    </location>
</feature>
<keyword evidence="1" id="KW-0472">Membrane</keyword>
<dbReference type="RefSeq" id="WP_368392196.1">
    <property type="nucleotide sequence ID" value="NZ_JBFRYC010000006.1"/>
</dbReference>
<keyword evidence="1" id="KW-1133">Transmembrane helix</keyword>
<protein>
    <submittedName>
        <fullName evidence="3">Heparan-alpha-glucosaminide N-acetyltransferase</fullName>
        <ecNumber evidence="3">2.3.1.78</ecNumber>
    </submittedName>
</protein>
<feature type="transmembrane region" description="Helical" evidence="1">
    <location>
        <begin position="92"/>
        <end position="111"/>
    </location>
</feature>
<keyword evidence="3" id="KW-0808">Transferase</keyword>
<comment type="caution">
    <text evidence="3">The sequence shown here is derived from an EMBL/GenBank/DDBJ whole genome shotgun (WGS) entry which is preliminary data.</text>
</comment>
<keyword evidence="3" id="KW-0012">Acyltransferase</keyword>
<accession>A0ABV3TN78</accession>
<gene>
    <name evidence="3" type="ORF">AB4874_12330</name>
</gene>
<feature type="transmembrane region" description="Helical" evidence="1">
    <location>
        <begin position="61"/>
        <end position="80"/>
    </location>
</feature>